<reference evidence="5 6" key="1">
    <citation type="submission" date="2023-05" db="EMBL/GenBank/DDBJ databases">
        <title>B98-5 Cell Line De Novo Hybrid Assembly: An Optical Mapping Approach.</title>
        <authorList>
            <person name="Kananen K."/>
            <person name="Auerbach J.A."/>
            <person name="Kautto E."/>
            <person name="Blachly J.S."/>
        </authorList>
    </citation>
    <scope>NUCLEOTIDE SEQUENCE [LARGE SCALE GENOMIC DNA]</scope>
    <source>
        <strain evidence="5">B95-8</strain>
        <tissue evidence="5">Cell line</tissue>
    </source>
</reference>
<comment type="function">
    <text evidence="4">Histone demethylase that specifically demethylates 'Lys-9' of histone H3, thereby playing a central role in histone code.</text>
</comment>
<feature type="non-terminal residue" evidence="5">
    <location>
        <position position="133"/>
    </location>
</feature>
<evidence type="ECO:0000256" key="2">
    <source>
        <dbReference type="ARBA" id="ARBA00022723"/>
    </source>
</evidence>
<sequence length="133" mass="15449">MVLKLKDWPPGEDFRDMMSFRFDDLMANIPLPEYTRRDGKLNLASRLPNYFVRQDLGPKMYNAYGLITPEDRKYGTTNLHIDVSDAANVMVYVGIPKGQCEEEEEVLKTIQDGDSDELPIKRFIEKKRETRST</sequence>
<dbReference type="Proteomes" id="UP001266305">
    <property type="component" value="Unassembled WGS sequence"/>
</dbReference>
<comment type="subcellular location">
    <subcellularLocation>
        <location evidence="1 4">Nucleus</location>
    </subcellularLocation>
</comment>
<comment type="domain">
    <text evidence="4">Leu-Xaa-Xaa-Leu-Leu (LXXLL) motifs are known to mediate the association with nuclear receptors.</text>
</comment>
<comment type="caution">
    <text evidence="5">The sequence shown here is derived from an EMBL/GenBank/DDBJ whole genome shotgun (WGS) entry which is preliminary data.</text>
</comment>
<protein>
    <recommendedName>
        <fullName evidence="4">Lysine-specific demethylase</fullName>
        <ecNumber evidence="4">1.14.11.65</ecNumber>
    </recommendedName>
</protein>
<evidence type="ECO:0000313" key="5">
    <source>
        <dbReference type="EMBL" id="KAK2116130.1"/>
    </source>
</evidence>
<evidence type="ECO:0000256" key="4">
    <source>
        <dbReference type="RuleBase" id="RU369087"/>
    </source>
</evidence>
<evidence type="ECO:0000313" key="6">
    <source>
        <dbReference type="Proteomes" id="UP001266305"/>
    </source>
</evidence>
<keyword evidence="2 4" id="KW-0479">Metal-binding</keyword>
<proteinExistence type="inferred from homology"/>
<keyword evidence="4" id="KW-0408">Iron</keyword>
<dbReference type="InterPro" id="IPR045109">
    <property type="entry name" value="LSDs-like"/>
</dbReference>
<comment type="cofactor">
    <cofactor evidence="4">
        <name>Fe(2+)</name>
        <dbReference type="ChEBI" id="CHEBI:29033"/>
    </cofactor>
    <text evidence="4">Binds 1 Fe(2+) ion per subunit.</text>
</comment>
<comment type="similarity">
    <text evidence="4">Belongs to the JHDM2 histone demethylase family.</text>
</comment>
<dbReference type="Gene3D" id="2.60.120.650">
    <property type="entry name" value="Cupin"/>
    <property type="match status" value="1"/>
</dbReference>
<organism evidence="5 6">
    <name type="scientific">Saguinus oedipus</name>
    <name type="common">Cotton-top tamarin</name>
    <name type="synonym">Oedipomidas oedipus</name>
    <dbReference type="NCBI Taxonomy" id="9490"/>
    <lineage>
        <taxon>Eukaryota</taxon>
        <taxon>Metazoa</taxon>
        <taxon>Chordata</taxon>
        <taxon>Craniata</taxon>
        <taxon>Vertebrata</taxon>
        <taxon>Euteleostomi</taxon>
        <taxon>Mammalia</taxon>
        <taxon>Eutheria</taxon>
        <taxon>Euarchontoglires</taxon>
        <taxon>Primates</taxon>
        <taxon>Haplorrhini</taxon>
        <taxon>Platyrrhini</taxon>
        <taxon>Cebidae</taxon>
        <taxon>Callitrichinae</taxon>
        <taxon>Saguinus</taxon>
    </lineage>
</organism>
<comment type="catalytic activity">
    <reaction evidence="4">
        <text>N(6),N(6)-dimethyl-L-lysyl(9)-[histone H3] + 2 2-oxoglutarate + 2 O2 = L-lysyl(9)-[histone H3] + 2 formaldehyde + 2 succinate + 2 CO2</text>
        <dbReference type="Rhea" id="RHEA:60188"/>
        <dbReference type="Rhea" id="RHEA-COMP:15541"/>
        <dbReference type="Rhea" id="RHEA-COMP:15546"/>
        <dbReference type="ChEBI" id="CHEBI:15379"/>
        <dbReference type="ChEBI" id="CHEBI:16526"/>
        <dbReference type="ChEBI" id="CHEBI:16810"/>
        <dbReference type="ChEBI" id="CHEBI:16842"/>
        <dbReference type="ChEBI" id="CHEBI:29969"/>
        <dbReference type="ChEBI" id="CHEBI:30031"/>
        <dbReference type="ChEBI" id="CHEBI:61976"/>
        <dbReference type="EC" id="1.14.11.65"/>
    </reaction>
</comment>
<keyword evidence="6" id="KW-1185">Reference proteome</keyword>
<dbReference type="EMBL" id="JASSZA010000003">
    <property type="protein sequence ID" value="KAK2116130.1"/>
    <property type="molecule type" value="Genomic_DNA"/>
</dbReference>
<accession>A0ABQ9W424</accession>
<gene>
    <name evidence="5" type="primary">KDM3A</name>
    <name evidence="5" type="ORF">P7K49_006756</name>
</gene>
<name>A0ABQ9W424_SAGOE</name>
<keyword evidence="3 4" id="KW-0539">Nucleus</keyword>
<evidence type="ECO:0000256" key="1">
    <source>
        <dbReference type="ARBA" id="ARBA00004123"/>
    </source>
</evidence>
<dbReference type="PANTHER" id="PTHR12549">
    <property type="entry name" value="JMJC DOMAIN-CONTAINING HISTONE DEMETHYLATION PROTEIN"/>
    <property type="match status" value="1"/>
</dbReference>
<evidence type="ECO:0000256" key="3">
    <source>
        <dbReference type="ARBA" id="ARBA00023242"/>
    </source>
</evidence>
<dbReference type="PANTHER" id="PTHR12549:SF7">
    <property type="entry name" value="LYSINE-SPECIFIC DEMETHYLASE 3A"/>
    <property type="match status" value="1"/>
</dbReference>
<dbReference type="EC" id="1.14.11.65" evidence="4"/>